<keyword evidence="3" id="KW-1185">Reference proteome</keyword>
<dbReference type="Pfam" id="PF18936">
    <property type="entry name" value="DUF5684"/>
    <property type="match status" value="1"/>
</dbReference>
<keyword evidence="1" id="KW-1133">Transmembrane helix</keyword>
<evidence type="ECO:0000313" key="3">
    <source>
        <dbReference type="Proteomes" id="UP001165586"/>
    </source>
</evidence>
<comment type="caution">
    <text evidence="2">The sequence shown here is derived from an EMBL/GenBank/DDBJ whole genome shotgun (WGS) entry which is preliminary data.</text>
</comment>
<keyword evidence="1" id="KW-0472">Membrane</keyword>
<sequence>MSDPGNLFSYALVILLVVAVWFTFLKAGRPGWAAIIPFYNLYTLCKVAGRPGWWLVLLLIPLVNIVFGIIVALDIARLFGKGGAFGFFLLWLLPFIGYPIIAWGDAYYRGPKPGEPAGPGTVVI</sequence>
<dbReference type="EMBL" id="JANLCJ010000001">
    <property type="protein sequence ID" value="MCS5732360.1"/>
    <property type="molecule type" value="Genomic_DNA"/>
</dbReference>
<feature type="transmembrane region" description="Helical" evidence="1">
    <location>
        <begin position="52"/>
        <end position="73"/>
    </location>
</feature>
<dbReference type="RefSeq" id="WP_259536956.1">
    <property type="nucleotide sequence ID" value="NZ_JANLCJ010000001.1"/>
</dbReference>
<accession>A0ABT2GWM1</accession>
<keyword evidence="1" id="KW-0812">Transmembrane</keyword>
<dbReference type="InterPro" id="IPR043739">
    <property type="entry name" value="DUF5684"/>
</dbReference>
<reference evidence="2" key="1">
    <citation type="submission" date="2022-08" db="EMBL/GenBank/DDBJ databases">
        <authorList>
            <person name="Deng Y."/>
            <person name="Han X.-F."/>
            <person name="Zhang Y.-Q."/>
        </authorList>
    </citation>
    <scope>NUCLEOTIDE SEQUENCE</scope>
    <source>
        <strain evidence="2">CPCC 203386</strain>
    </source>
</reference>
<protein>
    <submittedName>
        <fullName evidence="2">DUF5684 domain-containing protein</fullName>
    </submittedName>
</protein>
<proteinExistence type="predicted"/>
<dbReference type="Proteomes" id="UP001165586">
    <property type="component" value="Unassembled WGS sequence"/>
</dbReference>
<evidence type="ECO:0000256" key="1">
    <source>
        <dbReference type="SAM" id="Phobius"/>
    </source>
</evidence>
<evidence type="ECO:0000313" key="2">
    <source>
        <dbReference type="EMBL" id="MCS5732360.1"/>
    </source>
</evidence>
<organism evidence="2 3">
    <name type="scientific">Herbiconiux daphne</name>
    <dbReference type="NCBI Taxonomy" id="2970914"/>
    <lineage>
        <taxon>Bacteria</taxon>
        <taxon>Bacillati</taxon>
        <taxon>Actinomycetota</taxon>
        <taxon>Actinomycetes</taxon>
        <taxon>Micrococcales</taxon>
        <taxon>Microbacteriaceae</taxon>
        <taxon>Herbiconiux</taxon>
    </lineage>
</organism>
<feature type="transmembrane region" description="Helical" evidence="1">
    <location>
        <begin position="7"/>
        <end position="24"/>
    </location>
</feature>
<feature type="transmembrane region" description="Helical" evidence="1">
    <location>
        <begin position="85"/>
        <end position="104"/>
    </location>
</feature>
<name>A0ABT2GWM1_9MICO</name>
<gene>
    <name evidence="2" type="ORF">N1032_01205</name>
</gene>